<dbReference type="PROSITE" id="PS50102">
    <property type="entry name" value="RRM"/>
    <property type="match status" value="1"/>
</dbReference>
<reference evidence="4 5" key="1">
    <citation type="journal article" date="2018" name="Mol. Plant">
        <title>The genome of Artemisia annua provides insight into the evolution of Asteraceae family and artemisinin biosynthesis.</title>
        <authorList>
            <person name="Shen Q."/>
            <person name="Zhang L."/>
            <person name="Liao Z."/>
            <person name="Wang S."/>
            <person name="Yan T."/>
            <person name="Shi P."/>
            <person name="Liu M."/>
            <person name="Fu X."/>
            <person name="Pan Q."/>
            <person name="Wang Y."/>
            <person name="Lv Z."/>
            <person name="Lu X."/>
            <person name="Zhang F."/>
            <person name="Jiang W."/>
            <person name="Ma Y."/>
            <person name="Chen M."/>
            <person name="Hao X."/>
            <person name="Li L."/>
            <person name="Tang Y."/>
            <person name="Lv G."/>
            <person name="Zhou Y."/>
            <person name="Sun X."/>
            <person name="Brodelius P.E."/>
            <person name="Rose J.K.C."/>
            <person name="Tang K."/>
        </authorList>
    </citation>
    <scope>NUCLEOTIDE SEQUENCE [LARGE SCALE GENOMIC DNA]</scope>
    <source>
        <strain evidence="5">cv. Huhao1</strain>
        <tissue evidence="4">Leaf</tissue>
    </source>
</reference>
<dbReference type="GO" id="GO:0003723">
    <property type="term" value="F:RNA binding"/>
    <property type="evidence" value="ECO:0007669"/>
    <property type="project" value="UniProtKB-UniRule"/>
</dbReference>
<dbReference type="Proteomes" id="UP000245207">
    <property type="component" value="Unassembled WGS sequence"/>
</dbReference>
<organism evidence="4 5">
    <name type="scientific">Artemisia annua</name>
    <name type="common">Sweet wormwood</name>
    <dbReference type="NCBI Taxonomy" id="35608"/>
    <lineage>
        <taxon>Eukaryota</taxon>
        <taxon>Viridiplantae</taxon>
        <taxon>Streptophyta</taxon>
        <taxon>Embryophyta</taxon>
        <taxon>Tracheophyta</taxon>
        <taxon>Spermatophyta</taxon>
        <taxon>Magnoliopsida</taxon>
        <taxon>eudicotyledons</taxon>
        <taxon>Gunneridae</taxon>
        <taxon>Pentapetalae</taxon>
        <taxon>asterids</taxon>
        <taxon>campanulids</taxon>
        <taxon>Asterales</taxon>
        <taxon>Asteraceae</taxon>
        <taxon>Asteroideae</taxon>
        <taxon>Anthemideae</taxon>
        <taxon>Artemisiinae</taxon>
        <taxon>Artemisia</taxon>
    </lineage>
</organism>
<evidence type="ECO:0000256" key="2">
    <source>
        <dbReference type="SAM" id="MobiDB-lite"/>
    </source>
</evidence>
<dbReference type="InterPro" id="IPR012677">
    <property type="entry name" value="Nucleotide-bd_a/b_plait_sf"/>
</dbReference>
<evidence type="ECO:0000256" key="1">
    <source>
        <dbReference type="PROSITE-ProRule" id="PRU00176"/>
    </source>
</evidence>
<dbReference type="EMBL" id="PKPP01000323">
    <property type="protein sequence ID" value="PWA94282.1"/>
    <property type="molecule type" value="Genomic_DNA"/>
</dbReference>
<feature type="compositionally biased region" description="Basic and acidic residues" evidence="2">
    <location>
        <begin position="1"/>
        <end position="12"/>
    </location>
</feature>
<keyword evidence="1" id="KW-0694">RNA-binding</keyword>
<proteinExistence type="predicted"/>
<evidence type="ECO:0000259" key="3">
    <source>
        <dbReference type="PROSITE" id="PS50102"/>
    </source>
</evidence>
<dbReference type="SUPFAM" id="SSF54928">
    <property type="entry name" value="RNA-binding domain, RBD"/>
    <property type="match status" value="1"/>
</dbReference>
<accession>A0A2U1Q8P0</accession>
<feature type="region of interest" description="Disordered" evidence="2">
    <location>
        <begin position="1"/>
        <end position="75"/>
    </location>
</feature>
<sequence>MERENTTPKDHPPPPPKHHSPPPLKQQPKPSCNNTHNLEKTSTRAGGDGSWTHNEEEGWTTVNRKKKNNVNREGRKTTAFESMKDGYRRRESITDFDKVMKKTATTFFFSKFPDNWDVRALWKMFEKYGNLADVYVAKKRTSGGDRFGFARFKNVININALEKNLATIKIGFDNIVINVARYNKAGDVAMRANTISNNSISGTWNAGTRQHGRSYKEAVARETRSSKDEDQNIKPDMEISVEVDCLLNRCLIENVKEIDTLSNIGHLLMAEGWYDFKIKYLGRLSILIECPSRKALDNILSNDSCWIHK</sequence>
<evidence type="ECO:0000313" key="4">
    <source>
        <dbReference type="EMBL" id="PWA94282.1"/>
    </source>
</evidence>
<gene>
    <name evidence="4" type="ORF">CTI12_AA052140</name>
</gene>
<evidence type="ECO:0000313" key="5">
    <source>
        <dbReference type="Proteomes" id="UP000245207"/>
    </source>
</evidence>
<feature type="domain" description="RRM" evidence="3">
    <location>
        <begin position="105"/>
        <end position="182"/>
    </location>
</feature>
<dbReference type="Gene3D" id="3.30.70.330">
    <property type="match status" value="1"/>
</dbReference>
<dbReference type="OrthoDB" id="1750209at2759"/>
<protein>
    <recommendedName>
        <fullName evidence="3">RRM domain-containing protein</fullName>
    </recommendedName>
</protein>
<dbReference type="SMART" id="SM00360">
    <property type="entry name" value="RRM"/>
    <property type="match status" value="1"/>
</dbReference>
<dbReference type="CDD" id="cd00590">
    <property type="entry name" value="RRM_SF"/>
    <property type="match status" value="1"/>
</dbReference>
<dbReference type="STRING" id="35608.A0A2U1Q8P0"/>
<keyword evidence="5" id="KW-1185">Reference proteome</keyword>
<comment type="caution">
    <text evidence="4">The sequence shown here is derived from an EMBL/GenBank/DDBJ whole genome shotgun (WGS) entry which is preliminary data.</text>
</comment>
<dbReference type="AlphaFoldDB" id="A0A2U1Q8P0"/>
<dbReference type="InterPro" id="IPR000504">
    <property type="entry name" value="RRM_dom"/>
</dbReference>
<dbReference type="InterPro" id="IPR035979">
    <property type="entry name" value="RBD_domain_sf"/>
</dbReference>
<name>A0A2U1Q8P0_ARTAN</name>